<feature type="region of interest" description="Disordered" evidence="1">
    <location>
        <begin position="558"/>
        <end position="599"/>
    </location>
</feature>
<feature type="region of interest" description="Disordered" evidence="1">
    <location>
        <begin position="23"/>
        <end position="86"/>
    </location>
</feature>
<proteinExistence type="predicted"/>
<feature type="domain" description="Ricin B lectin" evidence="2">
    <location>
        <begin position="438"/>
        <end position="568"/>
    </location>
</feature>
<evidence type="ECO:0000313" key="4">
    <source>
        <dbReference type="Proteomes" id="UP001501265"/>
    </source>
</evidence>
<dbReference type="Gene3D" id="1.10.1740.10">
    <property type="match status" value="1"/>
</dbReference>
<evidence type="ECO:0000256" key="1">
    <source>
        <dbReference type="SAM" id="MobiDB-lite"/>
    </source>
</evidence>
<protein>
    <submittedName>
        <fullName evidence="3">RICIN domain-containing protein</fullName>
    </submittedName>
</protein>
<evidence type="ECO:0000259" key="2">
    <source>
        <dbReference type="SMART" id="SM00458"/>
    </source>
</evidence>
<dbReference type="SUPFAM" id="SSF50370">
    <property type="entry name" value="Ricin B-like lectins"/>
    <property type="match status" value="1"/>
</dbReference>
<dbReference type="EMBL" id="BAABIG010000013">
    <property type="protein sequence ID" value="GAA4789258.1"/>
    <property type="molecule type" value="Genomic_DNA"/>
</dbReference>
<dbReference type="InterPro" id="IPR000772">
    <property type="entry name" value="Ricin_B_lectin"/>
</dbReference>
<feature type="compositionally biased region" description="Basic residues" evidence="1">
    <location>
        <begin position="23"/>
        <end position="40"/>
    </location>
</feature>
<dbReference type="PROSITE" id="PS50231">
    <property type="entry name" value="RICIN_B_LECTIN"/>
    <property type="match status" value="1"/>
</dbReference>
<name>A0ABP9B222_9ACTN</name>
<dbReference type="Proteomes" id="UP001501265">
    <property type="component" value="Unassembled WGS sequence"/>
</dbReference>
<sequence length="599" mass="62473">MRGVITGCRTHPPQRRVLSALRRIGHGRTRTPRAAPRGRVRAAALRASGTSEPPARGKGTVSVPTPHPPRPLHPPPGGDPGDSDELLAARLRDGPESEAGRAVALLTARHWRPAHDYAAICLATSAETAAMVTAAAFRKALNRLAQGEPAAALRPWLLVAVRDTVRQWSGDEEISGVLPQLLKPAGGRGMRAAKSLTPDNRTLAARAFSALPGTTRCLLWHTEVEAEPVAVPAGLLGMDVETAEATLAQAREKFREGCLQVHQYLAPGQDCRYYNRLFDVPIRRGGTLLPDVEEHLADCRHCRNAADQLAHFDGGLGTLIAEAVLGWGARRYLDSRPGRAAPGTRAGDAARHRGRPGLLARLPVRAGRRPGGARSVRSMLRSVGAASAGVLVTVLVVSVWSYDGGGAGPTASTGAADRATTTRTAAPAPTGAAGPPAAPAATRLRHLATGLCLDVRGEPRAGTGAKLAACAAGLTQQWTYEDDGLLRSVADPGLCLDSRADAGVVVLGTCADEGAPRGADVRYALTGQDELVPRRDPQLALAATAPAAGSEVVVKVRDGSAGQRWRTDQGPTRPESMGSLSIAGTGAPGARAVDLLDRP</sequence>
<feature type="compositionally biased region" description="Pro residues" evidence="1">
    <location>
        <begin position="65"/>
        <end position="78"/>
    </location>
</feature>
<dbReference type="SMART" id="SM00458">
    <property type="entry name" value="RICIN"/>
    <property type="match status" value="1"/>
</dbReference>
<organism evidence="3 4">
    <name type="scientific">Streptomyces ziwulingensis</name>
    <dbReference type="NCBI Taxonomy" id="1045501"/>
    <lineage>
        <taxon>Bacteria</taxon>
        <taxon>Bacillati</taxon>
        <taxon>Actinomycetota</taxon>
        <taxon>Actinomycetes</taxon>
        <taxon>Kitasatosporales</taxon>
        <taxon>Streptomycetaceae</taxon>
        <taxon>Streptomyces</taxon>
    </lineage>
</organism>
<reference evidence="4" key="1">
    <citation type="journal article" date="2019" name="Int. J. Syst. Evol. Microbiol.">
        <title>The Global Catalogue of Microorganisms (GCM) 10K type strain sequencing project: providing services to taxonomists for standard genome sequencing and annotation.</title>
        <authorList>
            <consortium name="The Broad Institute Genomics Platform"/>
            <consortium name="The Broad Institute Genome Sequencing Center for Infectious Disease"/>
            <person name="Wu L."/>
            <person name="Ma J."/>
        </authorList>
    </citation>
    <scope>NUCLEOTIDE SEQUENCE [LARGE SCALE GENOMIC DNA]</scope>
    <source>
        <strain evidence="4">JCM 18081</strain>
    </source>
</reference>
<comment type="caution">
    <text evidence="3">The sequence shown here is derived from an EMBL/GenBank/DDBJ whole genome shotgun (WGS) entry which is preliminary data.</text>
</comment>
<keyword evidence="4" id="KW-1185">Reference proteome</keyword>
<dbReference type="Gene3D" id="2.80.10.50">
    <property type="match status" value="1"/>
</dbReference>
<feature type="compositionally biased region" description="Low complexity" evidence="1">
    <location>
        <begin position="409"/>
        <end position="438"/>
    </location>
</feature>
<gene>
    <name evidence="3" type="ORF">GCM10023220_12450</name>
</gene>
<feature type="region of interest" description="Disordered" evidence="1">
    <location>
        <begin position="408"/>
        <end position="438"/>
    </location>
</feature>
<dbReference type="InterPro" id="IPR035992">
    <property type="entry name" value="Ricin_B-like_lectins"/>
</dbReference>
<dbReference type="Pfam" id="PF00652">
    <property type="entry name" value="Ricin_B_lectin"/>
    <property type="match status" value="1"/>
</dbReference>
<evidence type="ECO:0000313" key="3">
    <source>
        <dbReference type="EMBL" id="GAA4789258.1"/>
    </source>
</evidence>
<accession>A0ABP9B222</accession>